<proteinExistence type="predicted"/>
<protein>
    <submittedName>
        <fullName evidence="2">Uncharacterized protein</fullName>
    </submittedName>
</protein>
<dbReference type="EMBL" id="OX597826">
    <property type="protein sequence ID" value="CAI9731920.1"/>
    <property type="molecule type" value="Genomic_DNA"/>
</dbReference>
<reference evidence="2" key="1">
    <citation type="submission" date="2023-08" db="EMBL/GenBank/DDBJ databases">
        <authorList>
            <person name="Alioto T."/>
            <person name="Alioto T."/>
            <person name="Gomez Garrido J."/>
        </authorList>
    </citation>
    <scope>NUCLEOTIDE SEQUENCE</scope>
</reference>
<evidence type="ECO:0000256" key="1">
    <source>
        <dbReference type="SAM" id="MobiDB-lite"/>
    </source>
</evidence>
<name>A0AA36BCH8_OCTVU</name>
<feature type="region of interest" description="Disordered" evidence="1">
    <location>
        <begin position="34"/>
        <end position="63"/>
    </location>
</feature>
<dbReference type="Proteomes" id="UP001162480">
    <property type="component" value="Chromosome 13"/>
</dbReference>
<dbReference type="AlphaFoldDB" id="A0AA36BCH8"/>
<keyword evidence="3" id="KW-1185">Reference proteome</keyword>
<dbReference type="Gene3D" id="1.10.10.60">
    <property type="entry name" value="Homeodomain-like"/>
    <property type="match status" value="1"/>
</dbReference>
<gene>
    <name evidence="2" type="ORF">OCTVUL_1B018836</name>
</gene>
<feature type="compositionally biased region" description="Acidic residues" evidence="1">
    <location>
        <begin position="37"/>
        <end position="46"/>
    </location>
</feature>
<accession>A0AA36BCH8</accession>
<evidence type="ECO:0000313" key="2">
    <source>
        <dbReference type="EMBL" id="CAI9731920.1"/>
    </source>
</evidence>
<organism evidence="2 3">
    <name type="scientific">Octopus vulgaris</name>
    <name type="common">Common octopus</name>
    <dbReference type="NCBI Taxonomy" id="6645"/>
    <lineage>
        <taxon>Eukaryota</taxon>
        <taxon>Metazoa</taxon>
        <taxon>Spiralia</taxon>
        <taxon>Lophotrochozoa</taxon>
        <taxon>Mollusca</taxon>
        <taxon>Cephalopoda</taxon>
        <taxon>Coleoidea</taxon>
        <taxon>Octopodiformes</taxon>
        <taxon>Octopoda</taxon>
        <taxon>Incirrata</taxon>
        <taxon>Octopodidae</taxon>
        <taxon>Octopus</taxon>
    </lineage>
</organism>
<evidence type="ECO:0000313" key="3">
    <source>
        <dbReference type="Proteomes" id="UP001162480"/>
    </source>
</evidence>
<sequence length="130" mass="14507">MESILALWNSDYRKNIALVTNTICEKARKLYGKFTDGGDDDPDDPEPGPSTASPTKPTGKGSFDKFQKRFNLKSVSLLGEATSAEEDVNETFKTIVEERGYSQVLAPIHLYDCVYQGDTFEQPLLLIIVR</sequence>